<evidence type="ECO:0000313" key="1">
    <source>
        <dbReference type="EMBL" id="KAJ1939409.1"/>
    </source>
</evidence>
<evidence type="ECO:0000313" key="2">
    <source>
        <dbReference type="Proteomes" id="UP001150603"/>
    </source>
</evidence>
<gene>
    <name evidence="1" type="ORF">FBU59_004132</name>
</gene>
<reference evidence="1" key="1">
    <citation type="submission" date="2022-07" db="EMBL/GenBank/DDBJ databases">
        <title>Phylogenomic reconstructions and comparative analyses of Kickxellomycotina fungi.</title>
        <authorList>
            <person name="Reynolds N.K."/>
            <person name="Stajich J.E."/>
            <person name="Barry K."/>
            <person name="Grigoriev I.V."/>
            <person name="Crous P."/>
            <person name="Smith M.E."/>
        </authorList>
    </citation>
    <scope>NUCLEOTIDE SEQUENCE</scope>
    <source>
        <strain evidence="1">NRRL 5244</strain>
    </source>
</reference>
<comment type="caution">
    <text evidence="1">The sequence shown here is derived from an EMBL/GenBank/DDBJ whole genome shotgun (WGS) entry which is preliminary data.</text>
</comment>
<organism evidence="1 2">
    <name type="scientific">Linderina macrospora</name>
    <dbReference type="NCBI Taxonomy" id="4868"/>
    <lineage>
        <taxon>Eukaryota</taxon>
        <taxon>Fungi</taxon>
        <taxon>Fungi incertae sedis</taxon>
        <taxon>Zoopagomycota</taxon>
        <taxon>Kickxellomycotina</taxon>
        <taxon>Kickxellomycetes</taxon>
        <taxon>Kickxellales</taxon>
        <taxon>Kickxellaceae</taxon>
        <taxon>Linderina</taxon>
    </lineage>
</organism>
<dbReference type="EMBL" id="JANBPW010002855">
    <property type="protein sequence ID" value="KAJ1939409.1"/>
    <property type="molecule type" value="Genomic_DNA"/>
</dbReference>
<protein>
    <submittedName>
        <fullName evidence="1">Uncharacterized protein</fullName>
    </submittedName>
</protein>
<keyword evidence="2" id="KW-1185">Reference proteome</keyword>
<accession>A0ACC1J6G4</accession>
<sequence>MAPRKGKNAAAKARAAKTEPAYTMDQLLTKAQELMDDNEHQAALQFAAKAIELDANNTQALFLAALIQLDIGSVDPAINCLQKCVQLSPERGFEKYMYLGQFSVELEAVKYFELGVQAMQRDLSELPQDSPQAAELRRMMAEAYVAMTEIFLTDCCDEPDAEQKCEQLLQLAAEIDPECSEVYQTLASVRMSQARPDDARECLKKGMSLWINRDPNDPQIPSYDNRLALVRLLLEVDEKEEALTLLERLQKQDDENVDMWYLYGWTYKLQAEETSDDGDKADLLRSARACLRRSIKLAQMQEYEDESLVAHAQELVARISELVPDDGNDDAEEEVEGGAGGIEGEWEDVASDNDDDNAMDTM</sequence>
<dbReference type="Proteomes" id="UP001150603">
    <property type="component" value="Unassembled WGS sequence"/>
</dbReference>
<name>A0ACC1J6G4_9FUNG</name>
<proteinExistence type="predicted"/>